<dbReference type="NCBIfam" id="NF008439">
    <property type="entry name" value="PRK11282.1"/>
    <property type="match status" value="1"/>
</dbReference>
<gene>
    <name evidence="4" type="ORF">Nstercoris_01857</name>
</gene>
<feature type="domain" description="FAD-binding PCMH-type" evidence="3">
    <location>
        <begin position="1"/>
        <end position="176"/>
    </location>
</feature>
<dbReference type="AlphaFoldDB" id="A0A4Y1YSU4"/>
<evidence type="ECO:0000256" key="1">
    <source>
        <dbReference type="ARBA" id="ARBA00022630"/>
    </source>
</evidence>
<accession>A0A4Y1YSU4</accession>
<name>A0A4Y1YSU4_9PROT</name>
<dbReference type="PANTHER" id="PTHR11748">
    <property type="entry name" value="D-LACTATE DEHYDROGENASE"/>
    <property type="match status" value="1"/>
</dbReference>
<keyword evidence="1" id="KW-0285">Flavoprotein</keyword>
<evidence type="ECO:0000256" key="2">
    <source>
        <dbReference type="ARBA" id="ARBA00022827"/>
    </source>
</evidence>
<organism evidence="4 5">
    <name type="scientific">Nitrosomonas stercoris</name>
    <dbReference type="NCBI Taxonomy" id="1444684"/>
    <lineage>
        <taxon>Bacteria</taxon>
        <taxon>Pseudomonadati</taxon>
        <taxon>Pseudomonadota</taxon>
        <taxon>Betaproteobacteria</taxon>
        <taxon>Nitrosomonadales</taxon>
        <taxon>Nitrosomonadaceae</taxon>
        <taxon>Nitrosomonas</taxon>
    </lineage>
</organism>
<dbReference type="Proteomes" id="UP000316473">
    <property type="component" value="Chromosome"/>
</dbReference>
<proteinExistence type="predicted"/>
<evidence type="ECO:0000313" key="4">
    <source>
        <dbReference type="EMBL" id="BBL35585.1"/>
    </source>
</evidence>
<dbReference type="InterPro" id="IPR016164">
    <property type="entry name" value="FAD-linked_Oxase-like_C"/>
</dbReference>
<dbReference type="InterPro" id="IPR016166">
    <property type="entry name" value="FAD-bd_PCMH"/>
</dbReference>
<dbReference type="InterPro" id="IPR036318">
    <property type="entry name" value="FAD-bd_PCMH-like_sf"/>
</dbReference>
<reference evidence="4 5" key="1">
    <citation type="submission" date="2019-06" db="EMBL/GenBank/DDBJ databases">
        <title>Nitrosomonas stercoris KYUHI-S whole genome shotgun sequence.</title>
        <authorList>
            <person name="Nakagawa T."/>
            <person name="Tsuchiya Y."/>
            <person name="Takahashi R."/>
        </authorList>
    </citation>
    <scope>NUCLEOTIDE SEQUENCE [LARGE SCALE GENOMIC DNA]</scope>
    <source>
        <strain evidence="4 5">KYUHI-S</strain>
    </source>
</reference>
<dbReference type="PANTHER" id="PTHR11748:SF103">
    <property type="entry name" value="GLYCOLATE OXIDASE SUBUNIT GLCE"/>
    <property type="match status" value="1"/>
</dbReference>
<dbReference type="SUPFAM" id="SSF56176">
    <property type="entry name" value="FAD-binding/transporter-associated domain-like"/>
    <property type="match status" value="1"/>
</dbReference>
<dbReference type="SUPFAM" id="SSF55103">
    <property type="entry name" value="FAD-linked oxidases, C-terminal domain"/>
    <property type="match status" value="1"/>
</dbReference>
<dbReference type="GO" id="GO:0003824">
    <property type="term" value="F:catalytic activity"/>
    <property type="evidence" value="ECO:0007669"/>
    <property type="project" value="InterPro"/>
</dbReference>
<keyword evidence="5" id="KW-1185">Reference proteome</keyword>
<evidence type="ECO:0000313" key="5">
    <source>
        <dbReference type="Proteomes" id="UP000316473"/>
    </source>
</evidence>
<dbReference type="GO" id="GO:0071949">
    <property type="term" value="F:FAD binding"/>
    <property type="evidence" value="ECO:0007669"/>
    <property type="project" value="InterPro"/>
</dbReference>
<dbReference type="Pfam" id="PF01565">
    <property type="entry name" value="FAD_binding_4"/>
    <property type="match status" value="1"/>
</dbReference>
<dbReference type="KEGG" id="nst:Nstercoris_01857"/>
<dbReference type="EMBL" id="AP019755">
    <property type="protein sequence ID" value="BBL35585.1"/>
    <property type="molecule type" value="Genomic_DNA"/>
</dbReference>
<evidence type="ECO:0000259" key="3">
    <source>
        <dbReference type="PROSITE" id="PS51387"/>
    </source>
</evidence>
<keyword evidence="2" id="KW-0274">FAD</keyword>
<dbReference type="PROSITE" id="PS51387">
    <property type="entry name" value="FAD_PCMH"/>
    <property type="match status" value="1"/>
</dbReference>
<dbReference type="InterPro" id="IPR016169">
    <property type="entry name" value="FAD-bd_PCMH_sub2"/>
</dbReference>
<protein>
    <recommendedName>
        <fullName evidence="3">FAD-binding PCMH-type domain-containing protein</fullName>
    </recommendedName>
</protein>
<dbReference type="InterPro" id="IPR006094">
    <property type="entry name" value="Oxid_FAD_bind_N"/>
</dbReference>
<dbReference type="Gene3D" id="3.30.465.10">
    <property type="match status" value="1"/>
</dbReference>
<sequence length="370" mass="40392">MQMQATSDYLLQAVTQAIEHKRPLYIRGGGSKDFYGNSQAATSQHTILNTTNWQGIVDYEPSELVVTARAGTSLADLEKLLHEQGQMLAFEPPYFSTATTLGGCVAAGLSGPRRAYAGAVRDYVLGVQLLDGQGSILSFGGQVMKNVAGYDVSRLMVGAMGTLGVLLEVSLKVLPRPETERTLCIQTSQPDAIHFMRRCSAEPLPVSATCFLDGRLYIRVSGPESAVRTAHSRLGGDIIADGADFWESIRDHTYSFFQQGKSAEQSLWRLSIQPTAPSLSLPGKQLIEWGGALRWLLTDKDTDATIIRQQAANAGGHATLFYGDKTTVSAFHPLSPALLKIHQRLKQQFDPLGIFNPQRLYPEIQPCKPI</sequence>